<dbReference type="InterPro" id="IPR005846">
    <property type="entry name" value="A-D-PHexomutase_a/b/a-III"/>
</dbReference>
<dbReference type="Pfam" id="PF02880">
    <property type="entry name" value="PGM_PMM_III"/>
    <property type="match status" value="1"/>
</dbReference>
<evidence type="ECO:0000256" key="1">
    <source>
        <dbReference type="ARBA" id="ARBA00022723"/>
    </source>
</evidence>
<feature type="region of interest" description="Disordered" evidence="4">
    <location>
        <begin position="1"/>
        <end position="24"/>
    </location>
</feature>
<feature type="domain" description="Reverse transcriptase Ty1/copia-type" evidence="6">
    <location>
        <begin position="233"/>
        <end position="351"/>
    </location>
</feature>
<dbReference type="SUPFAM" id="SSF56672">
    <property type="entry name" value="DNA/RNA polymerases"/>
    <property type="match status" value="1"/>
</dbReference>
<keyword evidence="1" id="KW-0479">Metal-binding</keyword>
<evidence type="ECO:0000256" key="3">
    <source>
        <dbReference type="ARBA" id="ARBA00023235"/>
    </source>
</evidence>
<dbReference type="InterPro" id="IPR045244">
    <property type="entry name" value="PGM"/>
</dbReference>
<dbReference type="PANTHER" id="PTHR22573:SF2">
    <property type="entry name" value="PHOSPHOGLUCOMUTASE"/>
    <property type="match status" value="1"/>
</dbReference>
<comment type="caution">
    <text evidence="7">The sequence shown here is derived from an EMBL/GenBank/DDBJ whole genome shotgun (WGS) entry which is preliminary data.</text>
</comment>
<keyword evidence="8" id="KW-1185">Reference proteome</keyword>
<dbReference type="GO" id="GO:0046872">
    <property type="term" value="F:metal ion binding"/>
    <property type="evidence" value="ECO:0007669"/>
    <property type="project" value="UniProtKB-KW"/>
</dbReference>
<dbReference type="GO" id="GO:0004614">
    <property type="term" value="F:phosphoglucomutase activity"/>
    <property type="evidence" value="ECO:0007669"/>
    <property type="project" value="InterPro"/>
</dbReference>
<dbReference type="Gene3D" id="3.40.120.10">
    <property type="entry name" value="Alpha-D-Glucose-1,6-Bisphosphate, subunit A, domain 3"/>
    <property type="match status" value="2"/>
</dbReference>
<feature type="compositionally biased region" description="Polar residues" evidence="4">
    <location>
        <begin position="9"/>
        <end position="24"/>
    </location>
</feature>
<evidence type="ECO:0000313" key="8">
    <source>
        <dbReference type="Proteomes" id="UP000436088"/>
    </source>
</evidence>
<dbReference type="InterPro" id="IPR016055">
    <property type="entry name" value="A-D-PHexomutase_a/b/a-I/II/III"/>
</dbReference>
<name>A0A6A3AN49_HIBSY</name>
<proteinExistence type="predicted"/>
<dbReference type="GO" id="GO:0005975">
    <property type="term" value="P:carbohydrate metabolic process"/>
    <property type="evidence" value="ECO:0007669"/>
    <property type="project" value="InterPro"/>
</dbReference>
<dbReference type="SUPFAM" id="SSF53738">
    <property type="entry name" value="Phosphoglucomutase, first 3 domains"/>
    <property type="match status" value="1"/>
</dbReference>
<keyword evidence="2" id="KW-0460">Magnesium</keyword>
<evidence type="ECO:0000259" key="5">
    <source>
        <dbReference type="Pfam" id="PF02880"/>
    </source>
</evidence>
<dbReference type="SUPFAM" id="SSF55957">
    <property type="entry name" value="Phosphoglucomutase, C-terminal domain"/>
    <property type="match status" value="2"/>
</dbReference>
<dbReference type="CDD" id="cd09272">
    <property type="entry name" value="RNase_HI_RT_Ty1"/>
    <property type="match status" value="1"/>
</dbReference>
<sequence>MANLDPSASEITSQTSPSQSDFQISDFQNNRGKIASGVNIAQGSKWVIGSARLGKGLYTIEERKNRHLLEVTRSLMFAANAPKYLWREALITTTYLINRMPIETKGNDGYQEATTVDLDDFPIAIRKGINSVKIPRNVTEAFQSPEWKKVVEEEIKALQKNKTWSLTDLPEGKRAVGCKWIFTVKYHSDGSVERYKARLVAKVAVNMDWKLHHLDIKNAFLNGNLEEDVYIESPRAWFDRFAKAMTQNGFKQSQADHTLFIKITLSGKITLLIIYVDDMIITGSDIKEIEKLKINLAKEFETKDLGSMRYFLGMEIARFEEELIINQRKYVLDLLAETGMLDCKPVKTPMEPDLKFCKEMTRNPVNKETYQSLVGKLIYLSLTRPDIAYSVSIVSQHMSDPREEHLEVVNKILRTKHIEINIHFIYEKVNNGVAKLQYIPTKKQLPDIFTKALPGVTFDELSFKLETYSVFYKLLYLHYTSSGYTSSDLFPANGSAVGATLVVSGDGRYYSKDAIQMLIFKPDTFILEDLLTIIKADVIVFLKAANGVRRVWVGQNGLLSTPAVSAVLRERVGADVSNIAPIRWTISATGVSRFEGPEGKFDVEVFDSAIDYVKLMRFFVTPSDSVAIIAANAVDAIPYFSSGLKGVSRSMPTSTALDVVAKNLNLKFFEVLQRRRIMTAFVIIGELLIYYMLGSDHIREKDGIWAVLAWLSILAYKNKDNLNGTKLVTVENVDAGAANDLMAYLVKLQSSLDEINTIVKGARSDVSNVVNADEFEYKDPVDGSISKNQGIRFLFEDGSRTNRRLSGDSVIEIYLHVFTRYVFRLSGTGSEGATIRLYIEQYENDSSKTGRDSQGLAPLVEVSLKLSKMQEFIG</sequence>
<accession>A0A6A3AN49</accession>
<dbReference type="InterPro" id="IPR036900">
    <property type="entry name" value="A-D-PHexomutase_C_sf"/>
</dbReference>
<dbReference type="EMBL" id="VEPZ02000982">
    <property type="protein sequence ID" value="KAE8705448.1"/>
    <property type="molecule type" value="Genomic_DNA"/>
</dbReference>
<dbReference type="Pfam" id="PF07727">
    <property type="entry name" value="RVT_2"/>
    <property type="match status" value="1"/>
</dbReference>
<evidence type="ECO:0000313" key="7">
    <source>
        <dbReference type="EMBL" id="KAE8705448.1"/>
    </source>
</evidence>
<dbReference type="InterPro" id="IPR013103">
    <property type="entry name" value="RVT_2"/>
</dbReference>
<feature type="domain" description="Alpha-D-phosphohexomutase alpha/beta/alpha" evidence="5">
    <location>
        <begin position="623"/>
        <end position="720"/>
    </location>
</feature>
<keyword evidence="3" id="KW-0413">Isomerase</keyword>
<dbReference type="AlphaFoldDB" id="A0A6A3AN49"/>
<organism evidence="7 8">
    <name type="scientific">Hibiscus syriacus</name>
    <name type="common">Rose of Sharon</name>
    <dbReference type="NCBI Taxonomy" id="106335"/>
    <lineage>
        <taxon>Eukaryota</taxon>
        <taxon>Viridiplantae</taxon>
        <taxon>Streptophyta</taxon>
        <taxon>Embryophyta</taxon>
        <taxon>Tracheophyta</taxon>
        <taxon>Spermatophyta</taxon>
        <taxon>Magnoliopsida</taxon>
        <taxon>eudicotyledons</taxon>
        <taxon>Gunneridae</taxon>
        <taxon>Pentapetalae</taxon>
        <taxon>rosids</taxon>
        <taxon>malvids</taxon>
        <taxon>Malvales</taxon>
        <taxon>Malvaceae</taxon>
        <taxon>Malvoideae</taxon>
        <taxon>Hibiscus</taxon>
    </lineage>
</organism>
<dbReference type="GO" id="GO:0005829">
    <property type="term" value="C:cytosol"/>
    <property type="evidence" value="ECO:0007669"/>
    <property type="project" value="TreeGrafter"/>
</dbReference>
<dbReference type="InterPro" id="IPR043502">
    <property type="entry name" value="DNA/RNA_pol_sf"/>
</dbReference>
<gene>
    <name evidence="7" type="ORF">F3Y22_tig00110429pilonHSYRG01273</name>
</gene>
<evidence type="ECO:0000259" key="6">
    <source>
        <dbReference type="Pfam" id="PF07727"/>
    </source>
</evidence>
<dbReference type="Gene3D" id="3.30.310.50">
    <property type="entry name" value="Alpha-D-phosphohexomutase, C-terminal domain"/>
    <property type="match status" value="1"/>
</dbReference>
<evidence type="ECO:0000256" key="2">
    <source>
        <dbReference type="ARBA" id="ARBA00022842"/>
    </source>
</evidence>
<dbReference type="Proteomes" id="UP000436088">
    <property type="component" value="Unassembled WGS sequence"/>
</dbReference>
<dbReference type="Pfam" id="PF24947">
    <property type="entry name" value="PGM1_C_vert_fung"/>
    <property type="match status" value="2"/>
</dbReference>
<evidence type="ECO:0000256" key="4">
    <source>
        <dbReference type="SAM" id="MobiDB-lite"/>
    </source>
</evidence>
<protein>
    <submittedName>
        <fullName evidence="7">Phosphoglucomutase</fullName>
    </submittedName>
</protein>
<dbReference type="PANTHER" id="PTHR22573">
    <property type="entry name" value="PHOSPHOHEXOMUTASE FAMILY MEMBER"/>
    <property type="match status" value="1"/>
</dbReference>
<reference evidence="7" key="1">
    <citation type="submission" date="2019-09" db="EMBL/GenBank/DDBJ databases">
        <title>Draft genome information of white flower Hibiscus syriacus.</title>
        <authorList>
            <person name="Kim Y.-M."/>
        </authorList>
    </citation>
    <scope>NUCLEOTIDE SEQUENCE [LARGE SCALE GENOMIC DNA]</scope>
    <source>
        <strain evidence="7">YM2019G1</strain>
    </source>
</reference>